<evidence type="ECO:0000256" key="3">
    <source>
        <dbReference type="ARBA" id="ARBA00022884"/>
    </source>
</evidence>
<comment type="function">
    <text evidence="7">Located at the top of the head of the 30S subunit, it contacts several helices of the 16S rRNA. In the 70S ribosome it contacts the 23S rRNA (bridge B1a) and protein L5 of the 50S subunit (bridge B1b), connecting the 2 subunits; these bridges are implicated in subunit movement. Contacts the tRNAs in the A and P-sites.</text>
</comment>
<evidence type="ECO:0000256" key="9">
    <source>
        <dbReference type="SAM" id="MobiDB-lite"/>
    </source>
</evidence>
<evidence type="ECO:0000256" key="8">
    <source>
        <dbReference type="RuleBase" id="RU003830"/>
    </source>
</evidence>
<dbReference type="GO" id="GO:0005829">
    <property type="term" value="C:cytosol"/>
    <property type="evidence" value="ECO:0007669"/>
    <property type="project" value="TreeGrafter"/>
</dbReference>
<dbReference type="Pfam" id="PF00416">
    <property type="entry name" value="Ribosomal_S13"/>
    <property type="match status" value="1"/>
</dbReference>
<dbReference type="InterPro" id="IPR001892">
    <property type="entry name" value="Ribosomal_uS13"/>
</dbReference>
<evidence type="ECO:0000313" key="10">
    <source>
        <dbReference type="EMBL" id="OAA30841.1"/>
    </source>
</evidence>
<protein>
    <recommendedName>
        <fullName evidence="6 7">Small ribosomal subunit protein uS13</fullName>
    </recommendedName>
</protein>
<dbReference type="GO" id="GO:0006412">
    <property type="term" value="P:translation"/>
    <property type="evidence" value="ECO:0007669"/>
    <property type="project" value="UniProtKB-UniRule"/>
</dbReference>
<dbReference type="Gene3D" id="4.10.910.10">
    <property type="entry name" value="30s ribosomal protein s13, domain 2"/>
    <property type="match status" value="1"/>
</dbReference>
<dbReference type="AlphaFoldDB" id="A0A176K154"/>
<name>A0A176K154_9BACT</name>
<dbReference type="OrthoDB" id="9803610at2"/>
<gene>
    <name evidence="7" type="primary">rpsM</name>
    <name evidence="10" type="ORF">AT15_09155</name>
</gene>
<dbReference type="FunFam" id="1.10.8.50:FF:000001">
    <property type="entry name" value="30S ribosomal protein S13"/>
    <property type="match status" value="1"/>
</dbReference>
<dbReference type="GO" id="GO:0000049">
    <property type="term" value="F:tRNA binding"/>
    <property type="evidence" value="ECO:0007669"/>
    <property type="project" value="UniProtKB-UniRule"/>
</dbReference>
<dbReference type="InterPro" id="IPR010979">
    <property type="entry name" value="Ribosomal_uS13-like_H2TH"/>
</dbReference>
<proteinExistence type="inferred from homology"/>
<dbReference type="PANTHER" id="PTHR10871:SF1">
    <property type="entry name" value="SMALL RIBOSOMAL SUBUNIT PROTEIN US13M"/>
    <property type="match status" value="1"/>
</dbReference>
<keyword evidence="2 7" id="KW-0699">rRNA-binding</keyword>
<dbReference type="PIRSF" id="PIRSF002134">
    <property type="entry name" value="Ribosomal_S13"/>
    <property type="match status" value="1"/>
</dbReference>
<dbReference type="RefSeq" id="WP_068347025.1">
    <property type="nucleotide sequence ID" value="NZ_JFHK01000006.1"/>
</dbReference>
<dbReference type="Proteomes" id="UP000077339">
    <property type="component" value="Unassembled WGS sequence"/>
</dbReference>
<evidence type="ECO:0000256" key="7">
    <source>
        <dbReference type="HAMAP-Rule" id="MF_01315"/>
    </source>
</evidence>
<keyword evidence="3 7" id="KW-0694">RNA-binding</keyword>
<dbReference type="InterPro" id="IPR018269">
    <property type="entry name" value="Ribosomal_uS13_CS"/>
</dbReference>
<keyword evidence="7" id="KW-0820">tRNA-binding</keyword>
<keyword evidence="5 7" id="KW-0687">Ribonucleoprotein</keyword>
<dbReference type="InterPro" id="IPR019980">
    <property type="entry name" value="Ribosomal_uS13_bac-type"/>
</dbReference>
<dbReference type="PANTHER" id="PTHR10871">
    <property type="entry name" value="30S RIBOSOMAL PROTEIN S13/40S RIBOSOMAL PROTEIN S18"/>
    <property type="match status" value="1"/>
</dbReference>
<evidence type="ECO:0000256" key="2">
    <source>
        <dbReference type="ARBA" id="ARBA00022730"/>
    </source>
</evidence>
<reference evidence="10 11" key="1">
    <citation type="submission" date="2014-02" db="EMBL/GenBank/DDBJ databases">
        <title>Kosmotoga genome sequencing.</title>
        <authorList>
            <person name="Pollo S.M."/>
            <person name="Charchuk R."/>
            <person name="Nesbo C.L."/>
        </authorList>
    </citation>
    <scope>NUCLEOTIDE SEQUENCE [LARGE SCALE GENOMIC DNA]</scope>
    <source>
        <strain evidence="10 11">S304</strain>
    </source>
</reference>
<comment type="subunit">
    <text evidence="7">Part of the 30S ribosomal subunit. Forms a loose heterodimer with protein S19. Forms two bridges to the 50S subunit in the 70S ribosome.</text>
</comment>
<evidence type="ECO:0000256" key="4">
    <source>
        <dbReference type="ARBA" id="ARBA00022980"/>
    </source>
</evidence>
<dbReference type="PROSITE" id="PS00646">
    <property type="entry name" value="RIBOSOMAL_S13_1"/>
    <property type="match status" value="1"/>
</dbReference>
<organism evidence="10 11">
    <name type="scientific">Kosmotoga arenicorallina S304</name>
    <dbReference type="NCBI Taxonomy" id="1453497"/>
    <lineage>
        <taxon>Bacteria</taxon>
        <taxon>Thermotogati</taxon>
        <taxon>Thermotogota</taxon>
        <taxon>Thermotogae</taxon>
        <taxon>Kosmotogales</taxon>
        <taxon>Kosmotogaceae</taxon>
        <taxon>Kosmotoga</taxon>
    </lineage>
</organism>
<dbReference type="GO" id="GO:0003735">
    <property type="term" value="F:structural constituent of ribosome"/>
    <property type="evidence" value="ECO:0007669"/>
    <property type="project" value="InterPro"/>
</dbReference>
<dbReference type="Gene3D" id="1.10.8.50">
    <property type="match status" value="1"/>
</dbReference>
<feature type="region of interest" description="Disordered" evidence="9">
    <location>
        <begin position="95"/>
        <end position="121"/>
    </location>
</feature>
<dbReference type="GO" id="GO:0015935">
    <property type="term" value="C:small ribosomal subunit"/>
    <property type="evidence" value="ECO:0007669"/>
    <property type="project" value="TreeGrafter"/>
</dbReference>
<dbReference type="EMBL" id="JFHK01000006">
    <property type="protein sequence ID" value="OAA30841.1"/>
    <property type="molecule type" value="Genomic_DNA"/>
</dbReference>
<evidence type="ECO:0000313" key="11">
    <source>
        <dbReference type="Proteomes" id="UP000077339"/>
    </source>
</evidence>
<comment type="similarity">
    <text evidence="1 7 8">Belongs to the universal ribosomal protein uS13 family.</text>
</comment>
<dbReference type="PROSITE" id="PS50159">
    <property type="entry name" value="RIBOSOMAL_S13_2"/>
    <property type="match status" value="1"/>
</dbReference>
<dbReference type="PATRIC" id="fig|1453497.3.peg.1816"/>
<evidence type="ECO:0000256" key="1">
    <source>
        <dbReference type="ARBA" id="ARBA00008080"/>
    </source>
</evidence>
<keyword evidence="4 7" id="KW-0689">Ribosomal protein</keyword>
<dbReference type="STRING" id="1453497.AT15_09155"/>
<comment type="caution">
    <text evidence="10">The sequence shown here is derived from an EMBL/GenBank/DDBJ whole genome shotgun (WGS) entry which is preliminary data.</text>
</comment>
<feature type="compositionally biased region" description="Basic residues" evidence="9">
    <location>
        <begin position="101"/>
        <end position="121"/>
    </location>
</feature>
<dbReference type="GO" id="GO:0019843">
    <property type="term" value="F:rRNA binding"/>
    <property type="evidence" value="ECO:0007669"/>
    <property type="project" value="UniProtKB-UniRule"/>
</dbReference>
<sequence length="121" mass="13875">MARIVGVELPNSKKVHVALTYIYGIGPSRAKEILQGTEINGEKRVKELSDEEISKISKYITDHYKVEGELRQELDRNIKRLIEINCYRGVRHRAGLPVRGQKTHSNARTRKGPRASRIKKK</sequence>
<evidence type="ECO:0000256" key="6">
    <source>
        <dbReference type="ARBA" id="ARBA00035166"/>
    </source>
</evidence>
<dbReference type="SUPFAM" id="SSF46946">
    <property type="entry name" value="S13-like H2TH domain"/>
    <property type="match status" value="1"/>
</dbReference>
<dbReference type="HAMAP" id="MF_01315">
    <property type="entry name" value="Ribosomal_uS13"/>
    <property type="match status" value="1"/>
</dbReference>
<accession>A0A176K154</accession>
<dbReference type="NCBIfam" id="TIGR03631">
    <property type="entry name" value="uS13_bact"/>
    <property type="match status" value="1"/>
</dbReference>
<keyword evidence="11" id="KW-1185">Reference proteome</keyword>
<dbReference type="InterPro" id="IPR027437">
    <property type="entry name" value="Rbsml_uS13_C"/>
</dbReference>
<evidence type="ECO:0000256" key="5">
    <source>
        <dbReference type="ARBA" id="ARBA00023274"/>
    </source>
</evidence>